<proteinExistence type="predicted"/>
<accession>A0A0A9DBC0</accession>
<protein>
    <submittedName>
        <fullName evidence="1">Uncharacterized protein</fullName>
    </submittedName>
</protein>
<sequence>MVLRCSSWWEPVVVAGSRVGIQQHRVLLFGFWGRSWMCKLHSCMCLCFCGDVNYNCVCDNVS</sequence>
<dbReference type="EMBL" id="GBRH01212006">
    <property type="protein sequence ID" value="JAD85889.1"/>
    <property type="molecule type" value="Transcribed_RNA"/>
</dbReference>
<name>A0A0A9DBC0_ARUDO</name>
<organism evidence="1">
    <name type="scientific">Arundo donax</name>
    <name type="common">Giant reed</name>
    <name type="synonym">Donax arundinaceus</name>
    <dbReference type="NCBI Taxonomy" id="35708"/>
    <lineage>
        <taxon>Eukaryota</taxon>
        <taxon>Viridiplantae</taxon>
        <taxon>Streptophyta</taxon>
        <taxon>Embryophyta</taxon>
        <taxon>Tracheophyta</taxon>
        <taxon>Spermatophyta</taxon>
        <taxon>Magnoliopsida</taxon>
        <taxon>Liliopsida</taxon>
        <taxon>Poales</taxon>
        <taxon>Poaceae</taxon>
        <taxon>PACMAD clade</taxon>
        <taxon>Arundinoideae</taxon>
        <taxon>Arundineae</taxon>
        <taxon>Arundo</taxon>
    </lineage>
</organism>
<reference evidence="1" key="2">
    <citation type="journal article" date="2015" name="Data Brief">
        <title>Shoot transcriptome of the giant reed, Arundo donax.</title>
        <authorList>
            <person name="Barrero R.A."/>
            <person name="Guerrero F.D."/>
            <person name="Moolhuijzen P."/>
            <person name="Goolsby J.A."/>
            <person name="Tidwell J."/>
            <person name="Bellgard S.E."/>
            <person name="Bellgard M.I."/>
        </authorList>
    </citation>
    <scope>NUCLEOTIDE SEQUENCE</scope>
    <source>
        <tissue evidence="1">Shoot tissue taken approximately 20 cm above the soil surface</tissue>
    </source>
</reference>
<reference evidence="1" key="1">
    <citation type="submission" date="2014-09" db="EMBL/GenBank/DDBJ databases">
        <authorList>
            <person name="Magalhaes I.L.F."/>
            <person name="Oliveira U."/>
            <person name="Santos F.R."/>
            <person name="Vidigal T.H.D.A."/>
            <person name="Brescovit A.D."/>
            <person name="Santos A.J."/>
        </authorList>
    </citation>
    <scope>NUCLEOTIDE SEQUENCE</scope>
    <source>
        <tissue evidence="1">Shoot tissue taken approximately 20 cm above the soil surface</tissue>
    </source>
</reference>
<evidence type="ECO:0000313" key="1">
    <source>
        <dbReference type="EMBL" id="JAD85889.1"/>
    </source>
</evidence>
<dbReference type="AlphaFoldDB" id="A0A0A9DBC0"/>